<dbReference type="PROSITE" id="PS51257">
    <property type="entry name" value="PROKAR_LIPOPROTEIN"/>
    <property type="match status" value="1"/>
</dbReference>
<keyword evidence="1" id="KW-0812">Transmembrane</keyword>
<dbReference type="Proteomes" id="UP001221208">
    <property type="component" value="Unassembled WGS sequence"/>
</dbReference>
<keyword evidence="3" id="KW-1185">Reference proteome</keyword>
<keyword evidence="1" id="KW-1133">Transmembrane helix</keyword>
<sequence length="59" mass="6563">MIRSLLAAVAAAFFSCVLVWFVIPASTYVENALGILFLVFFGVAALVFVTLWLRRSKPR</sequence>
<name>A0ABT5K7A1_9BURK</name>
<evidence type="ECO:0000313" key="2">
    <source>
        <dbReference type="EMBL" id="MDC8760671.1"/>
    </source>
</evidence>
<keyword evidence="1" id="KW-0472">Membrane</keyword>
<evidence type="ECO:0000313" key="3">
    <source>
        <dbReference type="Proteomes" id="UP001221208"/>
    </source>
</evidence>
<reference evidence="2 3" key="1">
    <citation type="submission" date="2022-10" db="EMBL/GenBank/DDBJ databases">
        <title>Janthinobacterium sp. hw3 Genome sequencing.</title>
        <authorList>
            <person name="Park S."/>
        </authorList>
    </citation>
    <scope>NUCLEOTIDE SEQUENCE [LARGE SCALE GENOMIC DNA]</scope>
    <source>
        <strain evidence="3">hw3</strain>
    </source>
</reference>
<feature type="transmembrane region" description="Helical" evidence="1">
    <location>
        <begin position="34"/>
        <end position="53"/>
    </location>
</feature>
<evidence type="ECO:0000256" key="1">
    <source>
        <dbReference type="SAM" id="Phobius"/>
    </source>
</evidence>
<gene>
    <name evidence="2" type="ORF">OIK44_24085</name>
</gene>
<comment type="caution">
    <text evidence="2">The sequence shown here is derived from an EMBL/GenBank/DDBJ whole genome shotgun (WGS) entry which is preliminary data.</text>
</comment>
<organism evidence="2 3">
    <name type="scientific">Janthinobacterium fluminis</name>
    <dbReference type="NCBI Taxonomy" id="2987524"/>
    <lineage>
        <taxon>Bacteria</taxon>
        <taxon>Pseudomonadati</taxon>
        <taxon>Pseudomonadota</taxon>
        <taxon>Betaproteobacteria</taxon>
        <taxon>Burkholderiales</taxon>
        <taxon>Oxalobacteraceae</taxon>
        <taxon>Janthinobacterium</taxon>
    </lineage>
</organism>
<proteinExistence type="predicted"/>
<dbReference type="EMBL" id="JAQQXR010000016">
    <property type="protein sequence ID" value="MDC8760671.1"/>
    <property type="molecule type" value="Genomic_DNA"/>
</dbReference>
<dbReference type="RefSeq" id="WP_273674599.1">
    <property type="nucleotide sequence ID" value="NZ_JAQQXR010000016.1"/>
</dbReference>
<protein>
    <submittedName>
        <fullName evidence="2">Uncharacterized protein</fullName>
    </submittedName>
</protein>
<accession>A0ABT5K7A1</accession>